<evidence type="ECO:0000313" key="4">
    <source>
        <dbReference type="Proteomes" id="UP000308528"/>
    </source>
</evidence>
<dbReference type="InterPro" id="IPR032710">
    <property type="entry name" value="NTF2-like_dom_sf"/>
</dbReference>
<dbReference type="Gene3D" id="3.10.450.50">
    <property type="match status" value="1"/>
</dbReference>
<dbReference type="InterPro" id="IPR037401">
    <property type="entry name" value="SnoaL-like"/>
</dbReference>
<feature type="domain" description="SnoaL-like" evidence="2">
    <location>
        <begin position="112"/>
        <end position="207"/>
    </location>
</feature>
<gene>
    <name evidence="3" type="ORF">E4021_07915</name>
</gene>
<name>A0A4S4NL67_9BACT</name>
<dbReference type="EMBL" id="SRSF01000002">
    <property type="protein sequence ID" value="THH40646.1"/>
    <property type="molecule type" value="Genomic_DNA"/>
</dbReference>
<proteinExistence type="predicted"/>
<comment type="caution">
    <text evidence="3">The sequence shown here is derived from an EMBL/GenBank/DDBJ whole genome shotgun (WGS) entry which is preliminary data.</text>
</comment>
<feature type="region of interest" description="Disordered" evidence="1">
    <location>
        <begin position="17"/>
        <end position="49"/>
    </location>
</feature>
<dbReference type="Proteomes" id="UP000308528">
    <property type="component" value="Unassembled WGS sequence"/>
</dbReference>
<evidence type="ECO:0000256" key="1">
    <source>
        <dbReference type="SAM" id="MobiDB-lite"/>
    </source>
</evidence>
<dbReference type="OrthoDB" id="1439817at2"/>
<feature type="compositionally biased region" description="Gly residues" evidence="1">
    <location>
        <begin position="27"/>
        <end position="47"/>
    </location>
</feature>
<sequence length="230" mass="24503">MATRVPMRLMASAMSAITSERSRAGRRGAGSGGGGPAGSTGGGGGAGVSIPQIYRTRQAATRVSFPVSRPAPSTRSSPPDAGFPGTSAGFLTLASEPDNCINMPEQTPDQVFDAFRHSTLVGDDRWQQLLTEKVTFIGPLSVATGRAQFIENRAPFYASVRGGELHRRVVDGHTVITQVTVRIAAPGGGELPLDICEWYKIRDGKVAALQVYYDTAALRTQMEAERRHES</sequence>
<reference evidence="3 4" key="1">
    <citation type="submission" date="2019-04" db="EMBL/GenBank/DDBJ databases">
        <title>Lewinella litorea sp. nov., isolated from a marine sand.</title>
        <authorList>
            <person name="Yoon J.-H."/>
        </authorList>
    </citation>
    <scope>NUCLEOTIDE SEQUENCE [LARGE SCALE GENOMIC DNA]</scope>
    <source>
        <strain evidence="3 4">HSMS-39</strain>
    </source>
</reference>
<feature type="compositionally biased region" description="Low complexity" evidence="1">
    <location>
        <begin position="66"/>
        <end position="79"/>
    </location>
</feature>
<keyword evidence="4" id="KW-1185">Reference proteome</keyword>
<protein>
    <submittedName>
        <fullName evidence="3">Nuclear transport factor 2 family protein</fullName>
    </submittedName>
</protein>
<dbReference type="AlphaFoldDB" id="A0A4S4NL67"/>
<evidence type="ECO:0000313" key="3">
    <source>
        <dbReference type="EMBL" id="THH40646.1"/>
    </source>
</evidence>
<dbReference type="SUPFAM" id="SSF54427">
    <property type="entry name" value="NTF2-like"/>
    <property type="match status" value="1"/>
</dbReference>
<feature type="region of interest" description="Disordered" evidence="1">
    <location>
        <begin position="61"/>
        <end position="89"/>
    </location>
</feature>
<accession>A0A4S4NL67</accession>
<organism evidence="3 4">
    <name type="scientific">Neolewinella litorea</name>
    <dbReference type="NCBI Taxonomy" id="2562452"/>
    <lineage>
        <taxon>Bacteria</taxon>
        <taxon>Pseudomonadati</taxon>
        <taxon>Bacteroidota</taxon>
        <taxon>Saprospiria</taxon>
        <taxon>Saprospirales</taxon>
        <taxon>Lewinellaceae</taxon>
        <taxon>Neolewinella</taxon>
    </lineage>
</organism>
<dbReference type="Pfam" id="PF12680">
    <property type="entry name" value="SnoaL_2"/>
    <property type="match status" value="1"/>
</dbReference>
<evidence type="ECO:0000259" key="2">
    <source>
        <dbReference type="Pfam" id="PF12680"/>
    </source>
</evidence>